<protein>
    <submittedName>
        <fullName evidence="1">Uncharacterized protein</fullName>
    </submittedName>
</protein>
<accession>A0AAV2BJ51</accession>
<evidence type="ECO:0000313" key="1">
    <source>
        <dbReference type="EMBL" id="CAL1295383.1"/>
    </source>
</evidence>
<dbReference type="EMBL" id="CAXIEN010000369">
    <property type="protein sequence ID" value="CAL1295383.1"/>
    <property type="molecule type" value="Genomic_DNA"/>
</dbReference>
<proteinExistence type="predicted"/>
<evidence type="ECO:0000313" key="2">
    <source>
        <dbReference type="Proteomes" id="UP001497382"/>
    </source>
</evidence>
<name>A0AAV2BJ51_9ARAC</name>
<comment type="caution">
    <text evidence="1">The sequence shown here is derived from an EMBL/GenBank/DDBJ whole genome shotgun (WGS) entry which is preliminary data.</text>
</comment>
<reference evidence="1 2" key="1">
    <citation type="submission" date="2024-04" db="EMBL/GenBank/DDBJ databases">
        <authorList>
            <person name="Rising A."/>
            <person name="Reimegard J."/>
            <person name="Sonavane S."/>
            <person name="Akerstrom W."/>
            <person name="Nylinder S."/>
            <person name="Hedman E."/>
            <person name="Kallberg Y."/>
        </authorList>
    </citation>
    <scope>NUCLEOTIDE SEQUENCE [LARGE SCALE GENOMIC DNA]</scope>
</reference>
<organism evidence="1 2">
    <name type="scientific">Larinioides sclopetarius</name>
    <dbReference type="NCBI Taxonomy" id="280406"/>
    <lineage>
        <taxon>Eukaryota</taxon>
        <taxon>Metazoa</taxon>
        <taxon>Ecdysozoa</taxon>
        <taxon>Arthropoda</taxon>
        <taxon>Chelicerata</taxon>
        <taxon>Arachnida</taxon>
        <taxon>Araneae</taxon>
        <taxon>Araneomorphae</taxon>
        <taxon>Entelegynae</taxon>
        <taxon>Araneoidea</taxon>
        <taxon>Araneidae</taxon>
        <taxon>Larinioides</taxon>
    </lineage>
</organism>
<dbReference type="Proteomes" id="UP001497382">
    <property type="component" value="Unassembled WGS sequence"/>
</dbReference>
<keyword evidence="2" id="KW-1185">Reference proteome</keyword>
<dbReference type="AlphaFoldDB" id="A0AAV2BJ51"/>
<gene>
    <name evidence="1" type="ORF">LARSCL_LOCUS19250</name>
</gene>
<sequence>MHPKKNLSRGEMRSAKRRLVSNNCVLCFSSHPPRALRRTPGHFVAVGRRREVFSNGHRRIHRSEKLQSDDLVDPPLPDELYPKRPIRSLWIGSKT</sequence>